<feature type="transmembrane region" description="Helical" evidence="1">
    <location>
        <begin position="82"/>
        <end position="99"/>
    </location>
</feature>
<keyword evidence="1" id="KW-0472">Membrane</keyword>
<protein>
    <recommendedName>
        <fullName evidence="2">LiaF transmembrane domain-containing protein</fullName>
    </recommendedName>
</protein>
<feature type="transmembrane region" description="Helical" evidence="1">
    <location>
        <begin position="57"/>
        <end position="76"/>
    </location>
</feature>
<dbReference type="AlphaFoldDB" id="A0A099IAD4"/>
<name>A0A099IAD4_CLOIN</name>
<evidence type="ECO:0000313" key="4">
    <source>
        <dbReference type="Proteomes" id="UP000030008"/>
    </source>
</evidence>
<keyword evidence="1" id="KW-1133">Transmembrane helix</keyword>
<evidence type="ECO:0000259" key="2">
    <source>
        <dbReference type="Pfam" id="PF22570"/>
    </source>
</evidence>
<dbReference type="Pfam" id="PF22570">
    <property type="entry name" value="LiaF-TM"/>
    <property type="match status" value="1"/>
</dbReference>
<proteinExistence type="predicted"/>
<dbReference type="RefSeq" id="WP_044903410.1">
    <property type="nucleotide sequence ID" value="NZ_JQIF01000002.1"/>
</dbReference>
<sequence>MHMKSRIIGLLFLAVGIGYLGGAMDWWDFSIFSPGWWTLFLIIPAVFSFFEDGFHFGNGCVFILGVYLLCSANDWISIRLTWGMLVAIGLILLGCRMIIGDSFLRFKRSDSILQEEDGRRDLRSATYFGNKRLNAHGIVYSLKAESVFGTQMIDLVDADLTECGYVKLEAVFGSIDLLVSDRIHYRVKSENVFGNTRVEHHPEGSQDLAVDVSCVFGTINLRKVHVEDDILNGKYREK</sequence>
<dbReference type="EMBL" id="JQIF01000002">
    <property type="protein sequence ID" value="KGJ54969.1"/>
    <property type="molecule type" value="Genomic_DNA"/>
</dbReference>
<evidence type="ECO:0000313" key="3">
    <source>
        <dbReference type="EMBL" id="KGJ54969.1"/>
    </source>
</evidence>
<feature type="domain" description="LiaF transmembrane" evidence="2">
    <location>
        <begin position="7"/>
        <end position="102"/>
    </location>
</feature>
<comment type="caution">
    <text evidence="3">The sequence shown here is derived from an EMBL/GenBank/DDBJ whole genome shotgun (WGS) entry which is preliminary data.</text>
</comment>
<organism evidence="3 4">
    <name type="scientific">Clostridium innocuum</name>
    <dbReference type="NCBI Taxonomy" id="1522"/>
    <lineage>
        <taxon>Bacteria</taxon>
        <taxon>Bacillati</taxon>
        <taxon>Bacillota</taxon>
        <taxon>Clostridia</taxon>
        <taxon>Eubacteriales</taxon>
        <taxon>Clostridiaceae</taxon>
        <taxon>Clostridium</taxon>
    </lineage>
</organism>
<dbReference type="Proteomes" id="UP000030008">
    <property type="component" value="Unassembled WGS sequence"/>
</dbReference>
<evidence type="ECO:0000256" key="1">
    <source>
        <dbReference type="SAM" id="Phobius"/>
    </source>
</evidence>
<keyword evidence="1" id="KW-0812">Transmembrane</keyword>
<accession>A0A099IAD4</accession>
<gene>
    <name evidence="3" type="ORF">CIAN88_00780</name>
</gene>
<reference evidence="3 4" key="1">
    <citation type="submission" date="2014-08" db="EMBL/GenBank/DDBJ databases">
        <title>Clostridium innocuum, an unnegligible vancomycin-resistant pathogen causing extra-intestinal infections.</title>
        <authorList>
            <person name="Feng Y."/>
            <person name="Chiu C.-H."/>
        </authorList>
    </citation>
    <scope>NUCLEOTIDE SEQUENCE [LARGE SCALE GENOMIC DNA]</scope>
    <source>
        <strain evidence="3 4">AN88</strain>
    </source>
</reference>
<dbReference type="InterPro" id="IPR054331">
    <property type="entry name" value="LiaF_TM"/>
</dbReference>